<dbReference type="PROSITE" id="PS00599">
    <property type="entry name" value="AA_TRANSFER_CLASS_2"/>
    <property type="match status" value="1"/>
</dbReference>
<dbReference type="AlphaFoldDB" id="A0A420WKL9"/>
<dbReference type="EMBL" id="RBII01000001">
    <property type="protein sequence ID" value="RKQ71558.1"/>
    <property type="molecule type" value="Genomic_DNA"/>
</dbReference>
<dbReference type="PANTHER" id="PTHR13693">
    <property type="entry name" value="CLASS II AMINOTRANSFERASE/8-AMINO-7-OXONONANOATE SYNTHASE"/>
    <property type="match status" value="1"/>
</dbReference>
<dbReference type="GO" id="GO:0016740">
    <property type="term" value="F:transferase activity"/>
    <property type="evidence" value="ECO:0007669"/>
    <property type="project" value="UniProtKB-KW"/>
</dbReference>
<evidence type="ECO:0000313" key="6">
    <source>
        <dbReference type="EMBL" id="RKQ71558.1"/>
    </source>
</evidence>
<dbReference type="SUPFAM" id="SSF53383">
    <property type="entry name" value="PLP-dependent transferases"/>
    <property type="match status" value="1"/>
</dbReference>
<dbReference type="Proteomes" id="UP000282211">
    <property type="component" value="Unassembled WGS sequence"/>
</dbReference>
<proteinExistence type="inferred from homology"/>
<evidence type="ECO:0000256" key="1">
    <source>
        <dbReference type="ARBA" id="ARBA00001933"/>
    </source>
</evidence>
<dbReference type="InParanoid" id="A0A420WKL9"/>
<dbReference type="InterPro" id="IPR015421">
    <property type="entry name" value="PyrdxlP-dep_Trfase_major"/>
</dbReference>
<keyword evidence="7" id="KW-1185">Reference proteome</keyword>
<dbReference type="GO" id="GO:0030170">
    <property type="term" value="F:pyridoxal phosphate binding"/>
    <property type="evidence" value="ECO:0007669"/>
    <property type="project" value="InterPro"/>
</dbReference>
<organism evidence="6 7">
    <name type="scientific">Litorimonas taeanensis</name>
    <dbReference type="NCBI Taxonomy" id="568099"/>
    <lineage>
        <taxon>Bacteria</taxon>
        <taxon>Pseudomonadati</taxon>
        <taxon>Pseudomonadota</taxon>
        <taxon>Alphaproteobacteria</taxon>
        <taxon>Maricaulales</taxon>
        <taxon>Robiginitomaculaceae</taxon>
    </lineage>
</organism>
<comment type="cofactor">
    <cofactor evidence="1 4">
        <name>pyridoxal 5'-phosphate</name>
        <dbReference type="ChEBI" id="CHEBI:597326"/>
    </cofactor>
</comment>
<accession>A0A420WKL9</accession>
<evidence type="ECO:0000313" key="7">
    <source>
        <dbReference type="Proteomes" id="UP000282211"/>
    </source>
</evidence>
<comment type="caution">
    <text evidence="6">The sequence shown here is derived from an EMBL/GenBank/DDBJ whole genome shotgun (WGS) entry which is preliminary data.</text>
</comment>
<dbReference type="PANTHER" id="PTHR13693:SF3">
    <property type="entry name" value="LD36009P"/>
    <property type="match status" value="1"/>
</dbReference>
<sequence length="409" mass="44232">MSSIFDKYSPLKSRVDMMMKIGRDALGVQFDDIINATRGRIGNREILLAGTNNYLGLTFDEDCVAAAKQAIDNHGTGTTGSRVANGSYAEHVDLEKALADHFGMPSCVVFTTGYQTNLSAISALAGDKDVIFMDADAHACIIDGTRLTGASTFRFRHNSPEDLDKRLSRHGDIQDGHALVVIEGMYSMFGDIAPVDEFVDVTHRHGGYLFIDEAHSYGIFGETGCGIAEEQGVLDQVDFISGTFSKSLASVGGFCASKHPEFEITRKVMRPYMFTASATPSNISAARAAVEKVKTGDHLRKNLKERAQQLHAGLSELGYDLCADPSPVIAARRPNEAVAALEWNWLLENGVYVNLAVPPGTPQSSSLLRISLSAAHTEQDVNKIVETFGAMKNAQGEMMNDMASKLAAE</sequence>
<comment type="similarity">
    <text evidence="4">Belongs to the class-II pyridoxal-phosphate-dependent aminotransferase family.</text>
</comment>
<evidence type="ECO:0000259" key="5">
    <source>
        <dbReference type="Pfam" id="PF00155"/>
    </source>
</evidence>
<feature type="domain" description="Aminotransferase class I/classII large" evidence="5">
    <location>
        <begin position="50"/>
        <end position="387"/>
    </location>
</feature>
<reference evidence="6 7" key="1">
    <citation type="submission" date="2018-10" db="EMBL/GenBank/DDBJ databases">
        <title>Genomic Encyclopedia of Type Strains, Phase IV (KMG-IV): sequencing the most valuable type-strain genomes for metagenomic binning, comparative biology and taxonomic classification.</title>
        <authorList>
            <person name="Goeker M."/>
        </authorList>
    </citation>
    <scope>NUCLEOTIDE SEQUENCE [LARGE SCALE GENOMIC DNA]</scope>
    <source>
        <strain evidence="6 7">DSM 22008</strain>
    </source>
</reference>
<gene>
    <name evidence="6" type="ORF">DES40_0883</name>
</gene>
<dbReference type="OrthoDB" id="9807157at2"/>
<dbReference type="InterPro" id="IPR004839">
    <property type="entry name" value="Aminotransferase_I/II_large"/>
</dbReference>
<dbReference type="Gene3D" id="3.40.640.10">
    <property type="entry name" value="Type I PLP-dependent aspartate aminotransferase-like (Major domain)"/>
    <property type="match status" value="1"/>
</dbReference>
<dbReference type="RefSeq" id="WP_121099326.1">
    <property type="nucleotide sequence ID" value="NZ_RBII01000001.1"/>
</dbReference>
<dbReference type="InterPro" id="IPR015422">
    <property type="entry name" value="PyrdxlP-dep_Trfase_small"/>
</dbReference>
<dbReference type="InterPro" id="IPR015424">
    <property type="entry name" value="PyrdxlP-dep_Trfase"/>
</dbReference>
<evidence type="ECO:0000256" key="4">
    <source>
        <dbReference type="RuleBase" id="RU003693"/>
    </source>
</evidence>
<dbReference type="InterPro" id="IPR001917">
    <property type="entry name" value="Aminotrans_II_pyridoxalP_BS"/>
</dbReference>
<dbReference type="NCBIfam" id="NF047599">
    <property type="entry name" value="SerpalmtaseBetaP"/>
    <property type="match status" value="1"/>
</dbReference>
<dbReference type="Pfam" id="PF00155">
    <property type="entry name" value="Aminotran_1_2"/>
    <property type="match status" value="1"/>
</dbReference>
<evidence type="ECO:0000256" key="2">
    <source>
        <dbReference type="ARBA" id="ARBA00022679"/>
    </source>
</evidence>
<protein>
    <submittedName>
        <fullName evidence="6">Serine palmitoyltransferase</fullName>
    </submittedName>
</protein>
<dbReference type="InterPro" id="IPR050087">
    <property type="entry name" value="AON_synthase_class-II"/>
</dbReference>
<name>A0A420WKL9_9PROT</name>
<keyword evidence="3 4" id="KW-0663">Pyridoxal phosphate</keyword>
<dbReference type="Gene3D" id="3.90.1150.10">
    <property type="entry name" value="Aspartate Aminotransferase, domain 1"/>
    <property type="match status" value="1"/>
</dbReference>
<keyword evidence="2 6" id="KW-0808">Transferase</keyword>
<evidence type="ECO:0000256" key="3">
    <source>
        <dbReference type="ARBA" id="ARBA00022898"/>
    </source>
</evidence>